<organism evidence="2 3">
    <name type="scientific">Lysobacter antibioticus</name>
    <dbReference type="NCBI Taxonomy" id="84531"/>
    <lineage>
        <taxon>Bacteria</taxon>
        <taxon>Pseudomonadati</taxon>
        <taxon>Pseudomonadota</taxon>
        <taxon>Gammaproteobacteria</taxon>
        <taxon>Lysobacterales</taxon>
        <taxon>Lysobacteraceae</taxon>
        <taxon>Lysobacter</taxon>
    </lineage>
</organism>
<evidence type="ECO:0000313" key="3">
    <source>
        <dbReference type="Proteomes" id="UP000060787"/>
    </source>
</evidence>
<keyword evidence="3" id="KW-1185">Reference proteome</keyword>
<reference evidence="2 3" key="1">
    <citation type="journal article" date="2015" name="BMC Genomics">
        <title>Comparative genomics and metabolic profiling of the genus Lysobacter.</title>
        <authorList>
            <person name="de Bruijn I."/>
            <person name="Cheng X."/>
            <person name="de Jager V."/>
            <person name="Exposito R.G."/>
            <person name="Watrous J."/>
            <person name="Patel N."/>
            <person name="Postma J."/>
            <person name="Dorrestein P.C."/>
            <person name="Kobayashi D."/>
            <person name="Raaijmakers J.M."/>
        </authorList>
    </citation>
    <scope>NUCLEOTIDE SEQUENCE [LARGE SCALE GENOMIC DNA]</scope>
    <source>
        <strain evidence="2 3">76</strain>
    </source>
</reference>
<feature type="compositionally biased region" description="Basic and acidic residues" evidence="1">
    <location>
        <begin position="51"/>
        <end position="65"/>
    </location>
</feature>
<gene>
    <name evidence="2" type="ORF">LA76x_4774</name>
</gene>
<dbReference type="AlphaFoldDB" id="A0A0S2FH60"/>
<protein>
    <submittedName>
        <fullName evidence="2">Uncharacterized protein</fullName>
    </submittedName>
</protein>
<proteinExistence type="predicted"/>
<dbReference type="Proteomes" id="UP000060787">
    <property type="component" value="Chromosome"/>
</dbReference>
<evidence type="ECO:0000313" key="2">
    <source>
        <dbReference type="EMBL" id="ALN82877.1"/>
    </source>
</evidence>
<evidence type="ECO:0000256" key="1">
    <source>
        <dbReference type="SAM" id="MobiDB-lite"/>
    </source>
</evidence>
<name>A0A0S2FH60_LYSAN</name>
<dbReference type="EMBL" id="CP011129">
    <property type="protein sequence ID" value="ALN82877.1"/>
    <property type="molecule type" value="Genomic_DNA"/>
</dbReference>
<sequence>MGIDGRHGQGSDHLAHADARALRTRPARPLQGRSGALPDRDRITVLGRSGASRDRDSATSGEDHKARWRRLGSR</sequence>
<feature type="compositionally biased region" description="Basic and acidic residues" evidence="1">
    <location>
        <begin position="1"/>
        <end position="21"/>
    </location>
</feature>
<accession>A0A0S2FH60</accession>
<dbReference type="KEGG" id="lab:LA76x_4774"/>
<feature type="region of interest" description="Disordered" evidence="1">
    <location>
        <begin position="1"/>
        <end position="74"/>
    </location>
</feature>